<comment type="similarity">
    <text evidence="4">Belongs to the fabD family.</text>
</comment>
<evidence type="ECO:0000256" key="4">
    <source>
        <dbReference type="PIRNR" id="PIRNR000446"/>
    </source>
</evidence>
<dbReference type="Gene3D" id="3.40.366.10">
    <property type="entry name" value="Malonyl-Coenzyme A Acyl Carrier Protein, domain 2"/>
    <property type="match status" value="1"/>
</dbReference>
<dbReference type="EMBL" id="JACSQB010000071">
    <property type="protein sequence ID" value="MBD8047251.1"/>
    <property type="molecule type" value="Genomic_DNA"/>
</dbReference>
<dbReference type="RefSeq" id="WP_191740222.1">
    <property type="nucleotide sequence ID" value="NZ_JACSQB010000071.1"/>
</dbReference>
<dbReference type="NCBIfam" id="TIGR00128">
    <property type="entry name" value="fabD"/>
    <property type="match status" value="1"/>
</dbReference>
<evidence type="ECO:0000256" key="1">
    <source>
        <dbReference type="ARBA" id="ARBA00022679"/>
    </source>
</evidence>
<dbReference type="Gene3D" id="3.30.70.250">
    <property type="entry name" value="Malonyl-CoA ACP transacylase, ACP-binding"/>
    <property type="match status" value="1"/>
</dbReference>
<dbReference type="InterPro" id="IPR050858">
    <property type="entry name" value="Mal-CoA-ACP_Trans/PKS_FabD"/>
</dbReference>
<evidence type="ECO:0000313" key="6">
    <source>
        <dbReference type="EMBL" id="MBD8047251.1"/>
    </source>
</evidence>
<evidence type="ECO:0000313" key="7">
    <source>
        <dbReference type="Proteomes" id="UP000627166"/>
    </source>
</evidence>
<dbReference type="SMART" id="SM00827">
    <property type="entry name" value="PKS_AT"/>
    <property type="match status" value="1"/>
</dbReference>
<dbReference type="Pfam" id="PF00698">
    <property type="entry name" value="Acyl_transf_1"/>
    <property type="match status" value="1"/>
</dbReference>
<dbReference type="InterPro" id="IPR004410">
    <property type="entry name" value="Malonyl_CoA-ACP_transAc_FabD"/>
</dbReference>
<evidence type="ECO:0000256" key="3">
    <source>
        <dbReference type="ARBA" id="ARBA00048462"/>
    </source>
</evidence>
<dbReference type="PANTHER" id="PTHR42681:SF1">
    <property type="entry name" value="MALONYL-COA-ACYL CARRIER PROTEIN TRANSACYLASE, MITOCHONDRIAL"/>
    <property type="match status" value="1"/>
</dbReference>
<comment type="catalytic activity">
    <reaction evidence="3 4">
        <text>holo-[ACP] + malonyl-CoA = malonyl-[ACP] + CoA</text>
        <dbReference type="Rhea" id="RHEA:41792"/>
        <dbReference type="Rhea" id="RHEA-COMP:9623"/>
        <dbReference type="Rhea" id="RHEA-COMP:9685"/>
        <dbReference type="ChEBI" id="CHEBI:57287"/>
        <dbReference type="ChEBI" id="CHEBI:57384"/>
        <dbReference type="ChEBI" id="CHEBI:64479"/>
        <dbReference type="ChEBI" id="CHEBI:78449"/>
        <dbReference type="EC" id="2.3.1.39"/>
    </reaction>
</comment>
<proteinExistence type="inferred from homology"/>
<dbReference type="PANTHER" id="PTHR42681">
    <property type="entry name" value="MALONYL-COA-ACYL CARRIER PROTEIN TRANSACYLASE, MITOCHONDRIAL"/>
    <property type="match status" value="1"/>
</dbReference>
<evidence type="ECO:0000256" key="2">
    <source>
        <dbReference type="ARBA" id="ARBA00023315"/>
    </source>
</evidence>
<dbReference type="GO" id="GO:0004314">
    <property type="term" value="F:[acyl-carrier-protein] S-malonyltransferase activity"/>
    <property type="evidence" value="ECO:0007669"/>
    <property type="project" value="UniProtKB-EC"/>
</dbReference>
<dbReference type="SUPFAM" id="SSF55048">
    <property type="entry name" value="Probable ACP-binding domain of malonyl-CoA ACP transacylase"/>
    <property type="match status" value="1"/>
</dbReference>
<sequence>MSKKAFIFPGQGSQYVGMGKELYENMDICRDVFNIANEKLGFKISELCFEGPIDELNITENTQPAILTVNIACLKALEYYGIKADITAGLSLGEYSALICSGVMRFEDTINLVKKRGKFMQEAVPIGIGGMSAVLGLKEDILKEICNEVSNEGILEIANLNCPGQIVMAGEIKALEKASELCKEKGAKKVVKLPLSAPFHTSMLKSAAEKLSLELDKMNFTPMKIPVITNVTGDYIDEYENIKEILKLQVMSSVRWEDTIRTMIRDGVDTFIEVGPGKALSGFVKKIDRNLKVLNVENMTSLENAVRELKS</sequence>
<dbReference type="EC" id="2.3.1.39" evidence="4"/>
<evidence type="ECO:0000259" key="5">
    <source>
        <dbReference type="SMART" id="SM00827"/>
    </source>
</evidence>
<dbReference type="PIRSF" id="PIRSF000446">
    <property type="entry name" value="Mct"/>
    <property type="match status" value="1"/>
</dbReference>
<keyword evidence="2 4" id="KW-0012">Acyltransferase</keyword>
<protein>
    <recommendedName>
        <fullName evidence="4">Malonyl CoA-acyl carrier protein transacylase</fullName>
        <ecNumber evidence="4">2.3.1.39</ecNumber>
    </recommendedName>
</protein>
<reference evidence="6 7" key="1">
    <citation type="submission" date="2020-08" db="EMBL/GenBank/DDBJ databases">
        <title>A Genomic Blueprint of the Chicken Gut Microbiome.</title>
        <authorList>
            <person name="Gilroy R."/>
            <person name="Ravi A."/>
            <person name="Getino M."/>
            <person name="Pursley I."/>
            <person name="Horton D.L."/>
            <person name="Alikhan N.-F."/>
            <person name="Baker D."/>
            <person name="Gharbi K."/>
            <person name="Hall N."/>
            <person name="Watson M."/>
            <person name="Adriaenssens E.M."/>
            <person name="Foster-Nyarko E."/>
            <person name="Jarju S."/>
            <person name="Secka A."/>
            <person name="Antonio M."/>
            <person name="Oren A."/>
            <person name="Chaudhuri R."/>
            <person name="La Ragione R.M."/>
            <person name="Hildebrand F."/>
            <person name="Pallen M.J."/>
        </authorList>
    </citation>
    <scope>NUCLEOTIDE SEQUENCE [LARGE SCALE GENOMIC DNA]</scope>
    <source>
        <strain evidence="6 7">N37</strain>
    </source>
</reference>
<organism evidence="6 7">
    <name type="scientific">Clostridium faecium</name>
    <dbReference type="NCBI Taxonomy" id="2762223"/>
    <lineage>
        <taxon>Bacteria</taxon>
        <taxon>Bacillati</taxon>
        <taxon>Bacillota</taxon>
        <taxon>Clostridia</taxon>
        <taxon>Eubacteriales</taxon>
        <taxon>Clostridiaceae</taxon>
        <taxon>Clostridium</taxon>
    </lineage>
</organism>
<dbReference type="InterPro" id="IPR016036">
    <property type="entry name" value="Malonyl_transacylase_ACP-bd"/>
</dbReference>
<keyword evidence="7" id="KW-1185">Reference proteome</keyword>
<dbReference type="InterPro" id="IPR014043">
    <property type="entry name" value="Acyl_transferase_dom"/>
</dbReference>
<name>A0ABR8YSM8_9CLOT</name>
<dbReference type="InterPro" id="IPR016035">
    <property type="entry name" value="Acyl_Trfase/lysoPLipase"/>
</dbReference>
<accession>A0ABR8YSM8</accession>
<dbReference type="InterPro" id="IPR001227">
    <property type="entry name" value="Ac_transferase_dom_sf"/>
</dbReference>
<feature type="domain" description="Malonyl-CoA:ACP transacylase (MAT)" evidence="5">
    <location>
        <begin position="7"/>
        <end position="306"/>
    </location>
</feature>
<keyword evidence="1 4" id="KW-0808">Transferase</keyword>
<dbReference type="SUPFAM" id="SSF52151">
    <property type="entry name" value="FabD/lysophospholipase-like"/>
    <property type="match status" value="1"/>
</dbReference>
<dbReference type="InterPro" id="IPR024925">
    <property type="entry name" value="Malonyl_CoA-ACP_transAc"/>
</dbReference>
<gene>
    <name evidence="6" type="primary">fabD</name>
    <name evidence="6" type="ORF">H9637_09425</name>
</gene>
<dbReference type="Proteomes" id="UP000627166">
    <property type="component" value="Unassembled WGS sequence"/>
</dbReference>
<comment type="caution">
    <text evidence="6">The sequence shown here is derived from an EMBL/GenBank/DDBJ whole genome shotgun (WGS) entry which is preliminary data.</text>
</comment>